<evidence type="ECO:0000256" key="7">
    <source>
        <dbReference type="ARBA" id="ARBA00022679"/>
    </source>
</evidence>
<dbReference type="AlphaFoldDB" id="A0A9P0HDY5"/>
<dbReference type="InterPro" id="IPR055135">
    <property type="entry name" value="PRMT_dom"/>
</dbReference>
<evidence type="ECO:0000256" key="6">
    <source>
        <dbReference type="ARBA" id="ARBA00022603"/>
    </source>
</evidence>
<dbReference type="PROSITE" id="PS51678">
    <property type="entry name" value="SAM_MT_PRMT"/>
    <property type="match status" value="1"/>
</dbReference>
<feature type="compositionally biased region" description="Basic residues" evidence="15">
    <location>
        <begin position="547"/>
        <end position="558"/>
    </location>
</feature>
<dbReference type="GO" id="GO:0070611">
    <property type="term" value="F:histone H3R2 methyltransferase activity"/>
    <property type="evidence" value="ECO:0007669"/>
    <property type="project" value="TreeGrafter"/>
</dbReference>
<dbReference type="OrthoDB" id="7848332at2759"/>
<feature type="region of interest" description="Disordered" evidence="15">
    <location>
        <begin position="537"/>
        <end position="558"/>
    </location>
</feature>
<organism evidence="17 18">
    <name type="scientific">Nezara viridula</name>
    <name type="common">Southern green stink bug</name>
    <name type="synonym">Cimex viridulus</name>
    <dbReference type="NCBI Taxonomy" id="85310"/>
    <lineage>
        <taxon>Eukaryota</taxon>
        <taxon>Metazoa</taxon>
        <taxon>Ecdysozoa</taxon>
        <taxon>Arthropoda</taxon>
        <taxon>Hexapoda</taxon>
        <taxon>Insecta</taxon>
        <taxon>Pterygota</taxon>
        <taxon>Neoptera</taxon>
        <taxon>Paraneoptera</taxon>
        <taxon>Hemiptera</taxon>
        <taxon>Heteroptera</taxon>
        <taxon>Panheteroptera</taxon>
        <taxon>Pentatomomorpha</taxon>
        <taxon>Pentatomoidea</taxon>
        <taxon>Pentatomidae</taxon>
        <taxon>Pentatominae</taxon>
        <taxon>Nezara</taxon>
    </lineage>
</organism>
<dbReference type="Pfam" id="PF06325">
    <property type="entry name" value="PrmA"/>
    <property type="match status" value="1"/>
</dbReference>
<feature type="domain" description="Protein arginine N-methyltransferase" evidence="16">
    <location>
        <begin position="260"/>
        <end position="426"/>
    </location>
</feature>
<evidence type="ECO:0000256" key="3">
    <source>
        <dbReference type="ARBA" id="ARBA00011925"/>
    </source>
</evidence>
<dbReference type="Pfam" id="PF22528">
    <property type="entry name" value="PRMT_C"/>
    <property type="match status" value="1"/>
</dbReference>
<reference evidence="17" key="1">
    <citation type="submission" date="2022-01" db="EMBL/GenBank/DDBJ databases">
        <authorList>
            <person name="King R."/>
        </authorList>
    </citation>
    <scope>NUCLEOTIDE SEQUENCE</scope>
</reference>
<dbReference type="CDD" id="cd02440">
    <property type="entry name" value="AdoMet_MTases"/>
    <property type="match status" value="1"/>
</dbReference>
<evidence type="ECO:0000256" key="13">
    <source>
        <dbReference type="ARBA" id="ARBA00049086"/>
    </source>
</evidence>
<dbReference type="FunFam" id="3.40.50.150:FF:000031">
    <property type="entry name" value="Putative Histone-arginine methyltransferase CARM1"/>
    <property type="match status" value="1"/>
</dbReference>
<evidence type="ECO:0000313" key="17">
    <source>
        <dbReference type="EMBL" id="CAH1400274.1"/>
    </source>
</evidence>
<dbReference type="GO" id="GO:0005634">
    <property type="term" value="C:nucleus"/>
    <property type="evidence" value="ECO:0007669"/>
    <property type="project" value="UniProtKB-SubCell"/>
</dbReference>
<keyword evidence="7 14" id="KW-0808">Transferase</keyword>
<gene>
    <name evidence="17" type="ORF">NEZAVI_LOCUS9554</name>
</gene>
<dbReference type="PANTHER" id="PTHR11006:SF10">
    <property type="entry name" value="HISTONE-ARGININE METHYLTRANSFERASE CARMER-RELATED"/>
    <property type="match status" value="1"/>
</dbReference>
<proteinExistence type="predicted"/>
<keyword evidence="9" id="KW-0156">Chromatin regulator</keyword>
<keyword evidence="11" id="KW-0804">Transcription</keyword>
<dbReference type="Proteomes" id="UP001152798">
    <property type="component" value="Chromosome 4"/>
</dbReference>
<sequence length="558" mass="63403">MDVTDVATESGIYLESVFIREFSSKKCGVAQLQIMNDADNVIVVLKGTSIKKEIKIDKFCEFYIVSNDSCILVVDGDCFMIQFKDKHELNILHENIKKVKHYLKTSVFSERTDEASATQYFQFYGYISQQQNMLQDYIRTNTYQKAFFKNSDDFKDKVVLDVGSGCGILSFFAVHAGARLVYAVEASSMAQHSKVLVSANNLQDKIKVISGRLEEIELPEKVDIIVSEPLGYMLFNERMIETYLFSKKWLKPGGIMFPSRGDLHIAPFMDDALFMEITSKAKFWDQTCFHNVDLSALKEVAVKEYFHQPIVDSFDIRICLSKSLRYSVDFAIAKERDLHKMEIPLDFCILETGTIHGLAFWFEAAFVGSKETVWLSTAPTEPLTHWYQVRCLLKSPLPAKSGQRLVGTVILTANKKQSYDIFIELAIEGFEDTKSFNYLDLKNPYFRYASHTPTVSTISPSEAYWAHLDQQTSSKQGANLIPENLIEDISLDLSGNSNVSNSEKVNYITFINAESPRAPKVHIRSEVLKQRSVLCPATSSTGERRSQRPKKIALRYSP</sequence>
<comment type="subcellular location">
    <subcellularLocation>
        <location evidence="2">Cytoplasm</location>
    </subcellularLocation>
    <subcellularLocation>
        <location evidence="1">Nucleus</location>
    </subcellularLocation>
</comment>
<dbReference type="InterPro" id="IPR029063">
    <property type="entry name" value="SAM-dependent_MTases_sf"/>
</dbReference>
<dbReference type="EC" id="2.1.1.319" evidence="3"/>
<keyword evidence="18" id="KW-1185">Reference proteome</keyword>
<evidence type="ECO:0000256" key="15">
    <source>
        <dbReference type="SAM" id="MobiDB-lite"/>
    </source>
</evidence>
<dbReference type="GO" id="GO:0005737">
    <property type="term" value="C:cytoplasm"/>
    <property type="evidence" value="ECO:0007669"/>
    <property type="project" value="UniProtKB-SubCell"/>
</dbReference>
<dbReference type="Gene3D" id="3.40.50.150">
    <property type="entry name" value="Vaccinia Virus protein VP39"/>
    <property type="match status" value="1"/>
</dbReference>
<evidence type="ECO:0000256" key="12">
    <source>
        <dbReference type="ARBA" id="ARBA00023242"/>
    </source>
</evidence>
<keyword evidence="5" id="KW-0963">Cytoplasm</keyword>
<evidence type="ECO:0000313" key="18">
    <source>
        <dbReference type="Proteomes" id="UP001152798"/>
    </source>
</evidence>
<accession>A0A9P0HDY5</accession>
<dbReference type="Gene3D" id="2.70.160.11">
    <property type="entry name" value="Hnrnp arginine n-methyltransferase1"/>
    <property type="match status" value="1"/>
</dbReference>
<evidence type="ECO:0000256" key="14">
    <source>
        <dbReference type="PROSITE-ProRule" id="PRU01015"/>
    </source>
</evidence>
<evidence type="ECO:0000256" key="8">
    <source>
        <dbReference type="ARBA" id="ARBA00022691"/>
    </source>
</evidence>
<evidence type="ECO:0000259" key="16">
    <source>
        <dbReference type="Pfam" id="PF22528"/>
    </source>
</evidence>
<evidence type="ECO:0000256" key="5">
    <source>
        <dbReference type="ARBA" id="ARBA00022490"/>
    </source>
</evidence>
<keyword evidence="10" id="KW-0805">Transcription regulation</keyword>
<evidence type="ECO:0000256" key="2">
    <source>
        <dbReference type="ARBA" id="ARBA00004496"/>
    </source>
</evidence>
<dbReference type="SUPFAM" id="SSF53335">
    <property type="entry name" value="S-adenosyl-L-methionine-dependent methyltransferases"/>
    <property type="match status" value="1"/>
</dbReference>
<evidence type="ECO:0000256" key="11">
    <source>
        <dbReference type="ARBA" id="ARBA00023163"/>
    </source>
</evidence>
<keyword evidence="6 14" id="KW-0489">Methyltransferase</keyword>
<dbReference type="PANTHER" id="PTHR11006">
    <property type="entry name" value="PROTEIN ARGININE N-METHYLTRANSFERASE"/>
    <property type="match status" value="1"/>
</dbReference>
<name>A0A9P0HDY5_NEZVI</name>
<dbReference type="GO" id="GO:0032259">
    <property type="term" value="P:methylation"/>
    <property type="evidence" value="ECO:0007669"/>
    <property type="project" value="UniProtKB-KW"/>
</dbReference>
<evidence type="ECO:0000256" key="4">
    <source>
        <dbReference type="ARBA" id="ARBA00022481"/>
    </source>
</evidence>
<keyword evidence="12" id="KW-0539">Nucleus</keyword>
<evidence type="ECO:0000256" key="9">
    <source>
        <dbReference type="ARBA" id="ARBA00022853"/>
    </source>
</evidence>
<dbReference type="GO" id="GO:0035242">
    <property type="term" value="F:protein-arginine omega-N asymmetric methyltransferase activity"/>
    <property type="evidence" value="ECO:0007669"/>
    <property type="project" value="UniProtKB-EC"/>
</dbReference>
<keyword evidence="4" id="KW-0488">Methylation</keyword>
<keyword evidence="8 14" id="KW-0949">S-adenosyl-L-methionine</keyword>
<evidence type="ECO:0000256" key="10">
    <source>
        <dbReference type="ARBA" id="ARBA00023015"/>
    </source>
</evidence>
<comment type="catalytic activity">
    <reaction evidence="13">
        <text>L-arginyl-[protein] + 2 S-adenosyl-L-methionine = N(omega),N(omega)-dimethyl-L-arginyl-[protein] + 2 S-adenosyl-L-homocysteine + 2 H(+)</text>
        <dbReference type="Rhea" id="RHEA:48096"/>
        <dbReference type="Rhea" id="RHEA-COMP:10532"/>
        <dbReference type="Rhea" id="RHEA-COMP:11991"/>
        <dbReference type="ChEBI" id="CHEBI:15378"/>
        <dbReference type="ChEBI" id="CHEBI:29965"/>
        <dbReference type="ChEBI" id="CHEBI:57856"/>
        <dbReference type="ChEBI" id="CHEBI:59789"/>
        <dbReference type="ChEBI" id="CHEBI:61897"/>
        <dbReference type="EC" id="2.1.1.319"/>
    </reaction>
</comment>
<dbReference type="InterPro" id="IPR025799">
    <property type="entry name" value="Arg_MeTrfase"/>
</dbReference>
<dbReference type="EMBL" id="OV725080">
    <property type="protein sequence ID" value="CAH1400274.1"/>
    <property type="molecule type" value="Genomic_DNA"/>
</dbReference>
<evidence type="ECO:0000256" key="1">
    <source>
        <dbReference type="ARBA" id="ARBA00004123"/>
    </source>
</evidence>
<protein>
    <recommendedName>
        <fullName evidence="3">type I protein arginine methyltransferase</fullName>
        <ecNumber evidence="3">2.1.1.319</ecNumber>
    </recommendedName>
</protein>